<reference evidence="1 4" key="3">
    <citation type="submission" date="2016-04" db="EMBL/GenBank/DDBJ databases">
        <title>Complete genome sequence of Thermococcus chitonophagus type strain GC74.</title>
        <authorList>
            <person name="Oger P.M."/>
        </authorList>
    </citation>
    <scope>NUCLEOTIDE SEQUENCE [LARGE SCALE GENOMIC DNA]</scope>
    <source>
        <strain evidence="1 4">GC74</strain>
    </source>
</reference>
<dbReference type="PROSITE" id="PS51257">
    <property type="entry name" value="PROKAR_LIPOPROTEIN"/>
    <property type="match status" value="1"/>
</dbReference>
<evidence type="ECO:0000313" key="3">
    <source>
        <dbReference type="Proteomes" id="UP000093069"/>
    </source>
</evidence>
<sequence>MKYILGIIIPLMVLVAGCIEDGIPLPLNLNITTNQTNATTTSPGYTWENTIAAGKSLIIKVGNETWTIKVEYEVRKQKFAFFITSPNNETELYYEPLEITPGPLEVKGKGYFAGTTAYLAKIEIRSQEKFEVTVK</sequence>
<organism evidence="2 3">
    <name type="scientific">Thermococcus chitonophagus</name>
    <dbReference type="NCBI Taxonomy" id="54262"/>
    <lineage>
        <taxon>Archaea</taxon>
        <taxon>Methanobacteriati</taxon>
        <taxon>Methanobacteriota</taxon>
        <taxon>Thermococci</taxon>
        <taxon>Thermococcales</taxon>
        <taxon>Thermococcaceae</taxon>
        <taxon>Thermococcus</taxon>
    </lineage>
</organism>
<dbReference type="EMBL" id="LN999010">
    <property type="protein sequence ID" value="CUX78200.1"/>
    <property type="molecule type" value="Genomic_DNA"/>
</dbReference>
<evidence type="ECO:0000313" key="1">
    <source>
        <dbReference type="EMBL" id="ASJ16734.1"/>
    </source>
</evidence>
<gene>
    <name evidence="1" type="ORF">A3L04_06430</name>
    <name evidence="2" type="ORF">CHITON_1421</name>
</gene>
<dbReference type="AlphaFoldDB" id="A0A160VTF7"/>
<protein>
    <recommendedName>
        <fullName evidence="5">Lipoprotein</fullName>
    </recommendedName>
</protein>
<dbReference type="STRING" id="54262.CHITON_1421"/>
<accession>A0A160VTF7</accession>
<reference evidence="2" key="2">
    <citation type="submission" date="2016-01" db="EMBL/GenBank/DDBJ databases">
        <authorList>
            <person name="Oliw E.H."/>
        </authorList>
    </citation>
    <scope>NUCLEOTIDE SEQUENCE</scope>
    <source>
        <strain evidence="2">1</strain>
    </source>
</reference>
<name>A0A160VTF7_9EURY</name>
<dbReference type="RefSeq" id="WP_068578062.1">
    <property type="nucleotide sequence ID" value="NZ_CP015193.1"/>
</dbReference>
<proteinExistence type="predicted"/>
<dbReference type="Proteomes" id="UP000250189">
    <property type="component" value="Chromosome"/>
</dbReference>
<reference evidence="3" key="1">
    <citation type="submission" date="2016-01" db="EMBL/GenBank/DDBJ databases">
        <authorList>
            <person name="Vorgias C.E."/>
        </authorList>
    </citation>
    <scope>NUCLEOTIDE SEQUENCE [LARGE SCALE GENOMIC DNA]</scope>
</reference>
<evidence type="ECO:0000313" key="2">
    <source>
        <dbReference type="EMBL" id="CUX78200.1"/>
    </source>
</evidence>
<keyword evidence="4" id="KW-1185">Reference proteome</keyword>
<dbReference type="Proteomes" id="UP000093069">
    <property type="component" value="Chromosome I"/>
</dbReference>
<dbReference type="EMBL" id="CP015193">
    <property type="protein sequence ID" value="ASJ16734.1"/>
    <property type="molecule type" value="Genomic_DNA"/>
</dbReference>
<dbReference type="KEGG" id="tch:CHITON_1421"/>
<dbReference type="GeneID" id="33322199"/>
<dbReference type="OrthoDB" id="383028at2157"/>
<evidence type="ECO:0000313" key="4">
    <source>
        <dbReference type="Proteomes" id="UP000250189"/>
    </source>
</evidence>
<evidence type="ECO:0008006" key="5">
    <source>
        <dbReference type="Google" id="ProtNLM"/>
    </source>
</evidence>